<gene>
    <name evidence="1" type="ORF">COLO4_33040</name>
</gene>
<sequence length="33" mass="3859">MDQKLQYQENDTDQKRITATFSSKDLAFCSNTM</sequence>
<proteinExistence type="predicted"/>
<name>A0A1R3GWM6_9ROSI</name>
<protein>
    <submittedName>
        <fullName evidence="1">Uncharacterized protein</fullName>
    </submittedName>
</protein>
<dbReference type="Proteomes" id="UP000187203">
    <property type="component" value="Unassembled WGS sequence"/>
</dbReference>
<evidence type="ECO:0000313" key="1">
    <source>
        <dbReference type="EMBL" id="OMO62524.1"/>
    </source>
</evidence>
<comment type="caution">
    <text evidence="1">The sequence shown here is derived from an EMBL/GenBank/DDBJ whole genome shotgun (WGS) entry which is preliminary data.</text>
</comment>
<accession>A0A1R3GWM6</accession>
<reference evidence="2" key="1">
    <citation type="submission" date="2013-09" db="EMBL/GenBank/DDBJ databases">
        <title>Corchorus olitorius genome sequencing.</title>
        <authorList>
            <person name="Alam M."/>
            <person name="Haque M.S."/>
            <person name="Islam M.S."/>
            <person name="Emdad E.M."/>
            <person name="Islam M.M."/>
            <person name="Ahmed B."/>
            <person name="Halim A."/>
            <person name="Hossen Q.M.M."/>
            <person name="Hossain M.Z."/>
            <person name="Ahmed R."/>
            <person name="Khan M.M."/>
            <person name="Islam R."/>
            <person name="Rashid M.M."/>
            <person name="Khan S.A."/>
            <person name="Rahman M.S."/>
            <person name="Alam M."/>
            <person name="Yahiya A.S."/>
            <person name="Khan M.S."/>
            <person name="Azam M.S."/>
            <person name="Haque T."/>
            <person name="Lashkar M.Z.H."/>
            <person name="Akhand A.I."/>
            <person name="Morshed G."/>
            <person name="Roy S."/>
            <person name="Uddin K.S."/>
            <person name="Rabeya T."/>
            <person name="Hossain A.S."/>
            <person name="Chowdhury A."/>
            <person name="Snigdha A.R."/>
            <person name="Mortoza M.S."/>
            <person name="Matin S.A."/>
            <person name="Hoque S.M.E."/>
            <person name="Islam M.K."/>
            <person name="Roy D.K."/>
            <person name="Haider R."/>
            <person name="Moosa M.M."/>
            <person name="Elias S.M."/>
            <person name="Hasan A.M."/>
            <person name="Jahan S."/>
            <person name="Shafiuddin M."/>
            <person name="Mahmood N."/>
            <person name="Shommy N.S."/>
        </authorList>
    </citation>
    <scope>NUCLEOTIDE SEQUENCE [LARGE SCALE GENOMIC DNA]</scope>
    <source>
        <strain evidence="2">cv. O-4</strain>
    </source>
</reference>
<dbReference type="EMBL" id="AWUE01021376">
    <property type="protein sequence ID" value="OMO62524.1"/>
    <property type="molecule type" value="Genomic_DNA"/>
</dbReference>
<keyword evidence="2" id="KW-1185">Reference proteome</keyword>
<evidence type="ECO:0000313" key="2">
    <source>
        <dbReference type="Proteomes" id="UP000187203"/>
    </source>
</evidence>
<organism evidence="1 2">
    <name type="scientific">Corchorus olitorius</name>
    <dbReference type="NCBI Taxonomy" id="93759"/>
    <lineage>
        <taxon>Eukaryota</taxon>
        <taxon>Viridiplantae</taxon>
        <taxon>Streptophyta</taxon>
        <taxon>Embryophyta</taxon>
        <taxon>Tracheophyta</taxon>
        <taxon>Spermatophyta</taxon>
        <taxon>Magnoliopsida</taxon>
        <taxon>eudicotyledons</taxon>
        <taxon>Gunneridae</taxon>
        <taxon>Pentapetalae</taxon>
        <taxon>rosids</taxon>
        <taxon>malvids</taxon>
        <taxon>Malvales</taxon>
        <taxon>Malvaceae</taxon>
        <taxon>Grewioideae</taxon>
        <taxon>Apeibeae</taxon>
        <taxon>Corchorus</taxon>
    </lineage>
</organism>
<dbReference type="AlphaFoldDB" id="A0A1R3GWM6"/>